<comment type="similarity">
    <text evidence="1">Belongs to the P-Pant transferase superfamily. Gsp/Sfp/HetI/AcpT family.</text>
</comment>
<evidence type="ECO:0000313" key="5">
    <source>
        <dbReference type="EMBL" id="SHM60248.1"/>
    </source>
</evidence>
<evidence type="ECO:0000259" key="3">
    <source>
        <dbReference type="Pfam" id="PF01648"/>
    </source>
</evidence>
<protein>
    <submittedName>
        <fullName evidence="5">4'-phosphopantetheinyl transferase</fullName>
    </submittedName>
</protein>
<dbReference type="InterPro" id="IPR055066">
    <property type="entry name" value="AASDHPPT_N"/>
</dbReference>
<proteinExistence type="inferred from homology"/>
<evidence type="ECO:0000256" key="2">
    <source>
        <dbReference type="ARBA" id="ARBA00022679"/>
    </source>
</evidence>
<reference evidence="5 6" key="1">
    <citation type="submission" date="2016-11" db="EMBL/GenBank/DDBJ databases">
        <authorList>
            <person name="Jaros S."/>
            <person name="Januszkiewicz K."/>
            <person name="Wedrychowicz H."/>
        </authorList>
    </citation>
    <scope>NUCLEOTIDE SEQUENCE [LARGE SCALE GENOMIC DNA]</scope>
    <source>
        <strain evidence="5 6">Y1</strain>
    </source>
</reference>
<dbReference type="Gene3D" id="3.90.470.20">
    <property type="entry name" value="4'-phosphopantetheinyl transferase domain"/>
    <property type="match status" value="2"/>
</dbReference>
<dbReference type="AlphaFoldDB" id="A0A1M7K4R2"/>
<dbReference type="GO" id="GO:0019878">
    <property type="term" value="P:lysine biosynthetic process via aminoadipic acid"/>
    <property type="evidence" value="ECO:0007669"/>
    <property type="project" value="TreeGrafter"/>
</dbReference>
<dbReference type="RefSeq" id="WP_072950868.1">
    <property type="nucleotide sequence ID" value="NZ_FRCT01000007.1"/>
</dbReference>
<dbReference type="InterPro" id="IPR037143">
    <property type="entry name" value="4-PPantetheinyl_Trfase_dom_sf"/>
</dbReference>
<evidence type="ECO:0000259" key="4">
    <source>
        <dbReference type="Pfam" id="PF22624"/>
    </source>
</evidence>
<evidence type="ECO:0000313" key="6">
    <source>
        <dbReference type="Proteomes" id="UP000184394"/>
    </source>
</evidence>
<sequence length="230" mass="26573">MDIRIRTIDEIKNARSLPEADVIEIWYVDICKDIDIIKRSMYLINDAEKERYNRFLRDKDKLRYACGRIFTKMISAAYLGSKAEDILIYADKYYKPHIKEHSDILKYNISHSGDMVLLAFSSSGEIGIDIEQFDPCIDESEICSAFHSEEIKAMAVGDNKRQFYRIWTAKEAYVKAVGKGFMIAPNSFFVDENGIVHDENDDKAYLYRVTGLNDFNGYFAALCYKSNGIR</sequence>
<dbReference type="Pfam" id="PF22624">
    <property type="entry name" value="AASDHPPT_N"/>
    <property type="match status" value="1"/>
</dbReference>
<dbReference type="PANTHER" id="PTHR12215">
    <property type="entry name" value="PHOSPHOPANTETHEINE TRANSFERASE"/>
    <property type="match status" value="1"/>
</dbReference>
<gene>
    <name evidence="5" type="ORF">SAMN04487860_107108</name>
</gene>
<dbReference type="OrthoDB" id="9808281at2"/>
<feature type="domain" description="4'-phosphopantetheinyl transferase N-terminal" evidence="4">
    <location>
        <begin position="40"/>
        <end position="120"/>
    </location>
</feature>
<dbReference type="SUPFAM" id="SSF56214">
    <property type="entry name" value="4'-phosphopantetheinyl transferase"/>
    <property type="match status" value="2"/>
</dbReference>
<feature type="domain" description="4'-phosphopantetheinyl transferase" evidence="3">
    <location>
        <begin position="126"/>
        <end position="192"/>
    </location>
</feature>
<dbReference type="EMBL" id="FRCT01000007">
    <property type="protein sequence ID" value="SHM60248.1"/>
    <property type="molecule type" value="Genomic_DNA"/>
</dbReference>
<dbReference type="GO" id="GO:0000287">
    <property type="term" value="F:magnesium ion binding"/>
    <property type="evidence" value="ECO:0007669"/>
    <property type="project" value="InterPro"/>
</dbReference>
<organism evidence="5 6">
    <name type="scientific">Ruminococcus flavefaciens</name>
    <dbReference type="NCBI Taxonomy" id="1265"/>
    <lineage>
        <taxon>Bacteria</taxon>
        <taxon>Bacillati</taxon>
        <taxon>Bacillota</taxon>
        <taxon>Clostridia</taxon>
        <taxon>Eubacteriales</taxon>
        <taxon>Oscillospiraceae</taxon>
        <taxon>Ruminococcus</taxon>
    </lineage>
</organism>
<dbReference type="GO" id="GO:0005829">
    <property type="term" value="C:cytosol"/>
    <property type="evidence" value="ECO:0007669"/>
    <property type="project" value="TreeGrafter"/>
</dbReference>
<name>A0A1M7K4R2_RUMFL</name>
<accession>A0A1M7K4R2</accession>
<dbReference type="InterPro" id="IPR008278">
    <property type="entry name" value="4-PPantetheinyl_Trfase_dom"/>
</dbReference>
<dbReference type="Pfam" id="PF01648">
    <property type="entry name" value="ACPS"/>
    <property type="match status" value="1"/>
</dbReference>
<dbReference type="PANTHER" id="PTHR12215:SF10">
    <property type="entry name" value="L-AMINOADIPATE-SEMIALDEHYDE DEHYDROGENASE-PHOSPHOPANTETHEINYL TRANSFERASE"/>
    <property type="match status" value="1"/>
</dbReference>
<dbReference type="GO" id="GO:0008897">
    <property type="term" value="F:holo-[acyl-carrier-protein] synthase activity"/>
    <property type="evidence" value="ECO:0007669"/>
    <property type="project" value="InterPro"/>
</dbReference>
<dbReference type="InterPro" id="IPR050559">
    <property type="entry name" value="P-Pant_transferase_sf"/>
</dbReference>
<keyword evidence="2 5" id="KW-0808">Transferase</keyword>
<evidence type="ECO:0000256" key="1">
    <source>
        <dbReference type="ARBA" id="ARBA00010990"/>
    </source>
</evidence>
<dbReference type="Proteomes" id="UP000184394">
    <property type="component" value="Unassembled WGS sequence"/>
</dbReference>